<dbReference type="Proteomes" id="UP000649151">
    <property type="component" value="Unassembled WGS sequence"/>
</dbReference>
<reference evidence="7 8" key="1">
    <citation type="submission" date="2020-08" db="EMBL/GenBank/DDBJ databases">
        <title>Genome public.</title>
        <authorList>
            <person name="Liu C."/>
            <person name="Sun Q."/>
        </authorList>
    </citation>
    <scope>NUCLEOTIDE SEQUENCE [LARGE SCALE GENOMIC DNA]</scope>
    <source>
        <strain evidence="7 8">NSJ-27</strain>
    </source>
</reference>
<evidence type="ECO:0000313" key="7">
    <source>
        <dbReference type="EMBL" id="MBC5786422.1"/>
    </source>
</evidence>
<accession>A0ABR7IMS6</accession>
<keyword evidence="2" id="KW-0175">Coiled coil</keyword>
<dbReference type="PANTHER" id="PTHR21666:SF270">
    <property type="entry name" value="MUREIN HYDROLASE ACTIVATOR ENVC"/>
    <property type="match status" value="1"/>
</dbReference>
<feature type="domain" description="M23ase beta-sheet core" evidence="5">
    <location>
        <begin position="331"/>
        <end position="432"/>
    </location>
</feature>
<dbReference type="InterPro" id="IPR050570">
    <property type="entry name" value="Cell_wall_metabolism_enzyme"/>
</dbReference>
<feature type="signal peptide" evidence="4">
    <location>
        <begin position="1"/>
        <end position="29"/>
    </location>
</feature>
<evidence type="ECO:0000259" key="6">
    <source>
        <dbReference type="Pfam" id="PF24568"/>
    </source>
</evidence>
<dbReference type="RefSeq" id="WP_069988057.1">
    <property type="nucleotide sequence ID" value="NZ_JACOQK010000001.1"/>
</dbReference>
<dbReference type="Gene3D" id="2.70.70.10">
    <property type="entry name" value="Glucose Permease (Domain IIA)"/>
    <property type="match status" value="1"/>
</dbReference>
<evidence type="ECO:0000256" key="1">
    <source>
        <dbReference type="ARBA" id="ARBA00022729"/>
    </source>
</evidence>
<feature type="compositionally biased region" description="Basic and acidic residues" evidence="3">
    <location>
        <begin position="227"/>
        <end position="244"/>
    </location>
</feature>
<name>A0ABR7IMS6_9CLOT</name>
<dbReference type="CDD" id="cd12797">
    <property type="entry name" value="M23_peptidase"/>
    <property type="match status" value="1"/>
</dbReference>
<dbReference type="Gene3D" id="6.10.250.3150">
    <property type="match status" value="1"/>
</dbReference>
<dbReference type="PROSITE" id="PS51257">
    <property type="entry name" value="PROKAR_LIPOPROTEIN"/>
    <property type="match status" value="1"/>
</dbReference>
<evidence type="ECO:0000256" key="4">
    <source>
        <dbReference type="SAM" id="SignalP"/>
    </source>
</evidence>
<feature type="compositionally biased region" description="Low complexity" evidence="3">
    <location>
        <begin position="274"/>
        <end position="305"/>
    </location>
</feature>
<feature type="region of interest" description="Disordered" evidence="3">
    <location>
        <begin position="183"/>
        <end position="258"/>
    </location>
</feature>
<dbReference type="Pfam" id="PF01551">
    <property type="entry name" value="Peptidase_M23"/>
    <property type="match status" value="1"/>
</dbReference>
<dbReference type="Pfam" id="PF24568">
    <property type="entry name" value="CC_PcsB"/>
    <property type="match status" value="1"/>
</dbReference>
<feature type="chain" id="PRO_5047445190" evidence="4">
    <location>
        <begin position="30"/>
        <end position="439"/>
    </location>
</feature>
<sequence length="439" mass="48328">MKKHRLTKFISLALAVTMSACILPTSVFAKTDQSTIDDLNRKLAYLGDDQVNTSEYQAALDQKISLLQQEIDDAQAKEDAKNADITAKEVEIGKINDQVLQTQTEIDQLNAEIEQKEQEKQKTIDQLKERMIADYKTGQTSSLDLLLSASDFGEFMAGMEYIQRIAKHDKELTDTLEQQVNEIQGSKQERETKLSSLQTQKSDMETKLTEAQNERDEITAIRANKQAKQDELNSDKQKSIKHSNEVQQQIQETREELEDATQAILEAQKEAEKNNNANNSNNSSGNTDTNGNTGNTGSNNSGSVSSSGYMWPIPGRAMGDGYGPRDYGSGYHWGIDIPAPYGTDIRAAKSGTVIVSMMGYSGSGFGGYGNVVVIQHDDGYLTLYAHASSRLVSVGQRVEQGQVIAKVGSTGDSTGNHLHFEVRDRNANKLNPLNFVSPS</sequence>
<keyword evidence="1 4" id="KW-0732">Signal</keyword>
<evidence type="ECO:0000259" key="5">
    <source>
        <dbReference type="Pfam" id="PF01551"/>
    </source>
</evidence>
<evidence type="ECO:0000313" key="8">
    <source>
        <dbReference type="Proteomes" id="UP000649151"/>
    </source>
</evidence>
<proteinExistence type="predicted"/>
<feature type="coiled-coil region" evidence="2">
    <location>
        <begin position="57"/>
        <end position="130"/>
    </location>
</feature>
<feature type="compositionally biased region" description="Basic and acidic residues" evidence="3">
    <location>
        <begin position="202"/>
        <end position="219"/>
    </location>
</feature>
<protein>
    <submittedName>
        <fullName evidence="7">Peptidoglycan DD-metalloendopeptidase family protein</fullName>
    </submittedName>
</protein>
<dbReference type="SUPFAM" id="SSF51261">
    <property type="entry name" value="Duplicated hybrid motif"/>
    <property type="match status" value="1"/>
</dbReference>
<feature type="region of interest" description="Disordered" evidence="3">
    <location>
        <begin position="271"/>
        <end position="305"/>
    </location>
</feature>
<dbReference type="InterPro" id="IPR016047">
    <property type="entry name" value="M23ase_b-sheet_dom"/>
</dbReference>
<dbReference type="PANTHER" id="PTHR21666">
    <property type="entry name" value="PEPTIDASE-RELATED"/>
    <property type="match status" value="1"/>
</dbReference>
<organism evidence="7 8">
    <name type="scientific">Clostridium facile</name>
    <dbReference type="NCBI Taxonomy" id="2763035"/>
    <lineage>
        <taxon>Bacteria</taxon>
        <taxon>Bacillati</taxon>
        <taxon>Bacillota</taxon>
        <taxon>Clostridia</taxon>
        <taxon>Eubacteriales</taxon>
        <taxon>Clostridiaceae</taxon>
        <taxon>Clostridium</taxon>
    </lineage>
</organism>
<evidence type="ECO:0000256" key="3">
    <source>
        <dbReference type="SAM" id="MobiDB-lite"/>
    </source>
</evidence>
<keyword evidence="8" id="KW-1185">Reference proteome</keyword>
<dbReference type="InterPro" id="IPR057309">
    <property type="entry name" value="PcsB_CC"/>
</dbReference>
<comment type="caution">
    <text evidence="7">The sequence shown here is derived from an EMBL/GenBank/DDBJ whole genome shotgun (WGS) entry which is preliminary data.</text>
</comment>
<dbReference type="EMBL" id="JACOQK010000001">
    <property type="protein sequence ID" value="MBC5786422.1"/>
    <property type="molecule type" value="Genomic_DNA"/>
</dbReference>
<gene>
    <name evidence="7" type="ORF">H8Z77_00055</name>
</gene>
<dbReference type="InterPro" id="IPR011055">
    <property type="entry name" value="Dup_hybrid_motif"/>
</dbReference>
<evidence type="ECO:0000256" key="2">
    <source>
        <dbReference type="SAM" id="Coils"/>
    </source>
</evidence>
<feature type="domain" description="Peptidoglycan hydrolase PcsB coiled-coil" evidence="6">
    <location>
        <begin position="113"/>
        <end position="183"/>
    </location>
</feature>